<dbReference type="eggNOG" id="ENOG5032ZMB">
    <property type="taxonomic scope" value="Bacteria"/>
</dbReference>
<reference evidence="2 3" key="1">
    <citation type="submission" date="2012-06" db="EMBL/GenBank/DDBJ databases">
        <title>Complete sequence of chromosome of Mycobacterium chubuense NBB4.</title>
        <authorList>
            <consortium name="US DOE Joint Genome Institute"/>
            <person name="Lucas S."/>
            <person name="Han J."/>
            <person name="Lapidus A."/>
            <person name="Cheng J.-F."/>
            <person name="Goodwin L."/>
            <person name="Pitluck S."/>
            <person name="Peters L."/>
            <person name="Mikhailova N."/>
            <person name="Teshima H."/>
            <person name="Detter J.C."/>
            <person name="Han C."/>
            <person name="Tapia R."/>
            <person name="Land M."/>
            <person name="Hauser L."/>
            <person name="Kyrpides N."/>
            <person name="Ivanova N."/>
            <person name="Pagani I."/>
            <person name="Mattes T."/>
            <person name="Holmes A."/>
            <person name="Rutledge P."/>
            <person name="Paulsen I."/>
            <person name="Coleman N."/>
            <person name="Woyke T."/>
        </authorList>
    </citation>
    <scope>NUCLEOTIDE SEQUENCE [LARGE SCALE GENOMIC DNA]</scope>
    <source>
        <strain evidence="2 3">NBB4</strain>
    </source>
</reference>
<evidence type="ECO:0008006" key="4">
    <source>
        <dbReference type="Google" id="ProtNLM"/>
    </source>
</evidence>
<accession>I4BHW7</accession>
<feature type="transmembrane region" description="Helical" evidence="1">
    <location>
        <begin position="137"/>
        <end position="156"/>
    </location>
</feature>
<gene>
    <name evidence="2" type="ordered locus">Mycch_2091</name>
</gene>
<evidence type="ECO:0000256" key="1">
    <source>
        <dbReference type="SAM" id="Phobius"/>
    </source>
</evidence>
<dbReference type="KEGG" id="mcb:Mycch_2091"/>
<dbReference type="RefSeq" id="WP_014815354.1">
    <property type="nucleotide sequence ID" value="NC_018027.1"/>
</dbReference>
<dbReference type="HOGENOM" id="CLU_144129_0_0_11"/>
<keyword evidence="1" id="KW-0472">Membrane</keyword>
<dbReference type="OrthoDB" id="4231743at2"/>
<dbReference type="STRING" id="710421.Mycch_2091"/>
<evidence type="ECO:0000313" key="3">
    <source>
        <dbReference type="Proteomes" id="UP000006057"/>
    </source>
</evidence>
<dbReference type="AlphaFoldDB" id="I4BHW7"/>
<protein>
    <recommendedName>
        <fullName evidence="4">DUF2834 domain-containing protein</fullName>
    </recommendedName>
</protein>
<dbReference type="EMBL" id="CP003053">
    <property type="protein sequence ID" value="AFM16874.1"/>
    <property type="molecule type" value="Genomic_DNA"/>
</dbReference>
<sequence precursor="true">MVRVGSETNSPERPGGVTIPSRVLCGVYALIAVAALIATWSQNVAYLHSPASFLVDFLTDSKANPGSRSLTVDISLLFLSAGILIVIEARKHGVRFVWAYIIGGFAIAISVTFPLFLIARELRMRHTGQSRVSTADAAALVVFAAVIAGLVVWVDVL</sequence>
<keyword evidence="1" id="KW-1133">Transmembrane helix</keyword>
<dbReference type="PATRIC" id="fig|710421.3.peg.2092"/>
<organism evidence="2 3">
    <name type="scientific">Mycolicibacterium chubuense (strain NBB4)</name>
    <name type="common">Mycobacterium chubuense</name>
    <dbReference type="NCBI Taxonomy" id="710421"/>
    <lineage>
        <taxon>Bacteria</taxon>
        <taxon>Bacillati</taxon>
        <taxon>Actinomycetota</taxon>
        <taxon>Actinomycetes</taxon>
        <taxon>Mycobacteriales</taxon>
        <taxon>Mycobacteriaceae</taxon>
        <taxon>Mycolicibacterium</taxon>
    </lineage>
</organism>
<name>I4BHW7_MYCCN</name>
<evidence type="ECO:0000313" key="2">
    <source>
        <dbReference type="EMBL" id="AFM16874.1"/>
    </source>
</evidence>
<dbReference type="Proteomes" id="UP000006057">
    <property type="component" value="Chromosome"/>
</dbReference>
<feature type="transmembrane region" description="Helical" evidence="1">
    <location>
        <begin position="96"/>
        <end position="117"/>
    </location>
</feature>
<keyword evidence="3" id="KW-1185">Reference proteome</keyword>
<keyword evidence="1" id="KW-0812">Transmembrane</keyword>
<proteinExistence type="predicted"/>
<feature type="transmembrane region" description="Helical" evidence="1">
    <location>
        <begin position="70"/>
        <end position="89"/>
    </location>
</feature>
<feature type="transmembrane region" description="Helical" evidence="1">
    <location>
        <begin position="21"/>
        <end position="40"/>
    </location>
</feature>
<dbReference type="Pfam" id="PF11196">
    <property type="entry name" value="DUF2834"/>
    <property type="match status" value="1"/>
</dbReference>
<dbReference type="InterPro" id="IPR021362">
    <property type="entry name" value="DUF2834"/>
</dbReference>